<evidence type="ECO:0000313" key="5">
    <source>
        <dbReference type="Proteomes" id="UP000011087"/>
    </source>
</evidence>
<feature type="compositionally biased region" description="Low complexity" evidence="1">
    <location>
        <begin position="31"/>
        <end position="41"/>
    </location>
</feature>
<dbReference type="GeneID" id="17300362"/>
<dbReference type="EnsemblProtists" id="EKX43815">
    <property type="protein sequence ID" value="EKX43815"/>
    <property type="gene ID" value="GUITHDRAFT_140254"/>
</dbReference>
<dbReference type="KEGG" id="gtt:GUITHDRAFT_140254"/>
<evidence type="ECO:0000313" key="4">
    <source>
        <dbReference type="EnsemblProtists" id="EKX43815"/>
    </source>
</evidence>
<dbReference type="AlphaFoldDB" id="L1J6W7"/>
<evidence type="ECO:0000313" key="3">
    <source>
        <dbReference type="EMBL" id="EKX43815.1"/>
    </source>
</evidence>
<reference evidence="3 5" key="1">
    <citation type="journal article" date="2012" name="Nature">
        <title>Algal genomes reveal evolutionary mosaicism and the fate of nucleomorphs.</title>
        <authorList>
            <consortium name="DOE Joint Genome Institute"/>
            <person name="Curtis B.A."/>
            <person name="Tanifuji G."/>
            <person name="Burki F."/>
            <person name="Gruber A."/>
            <person name="Irimia M."/>
            <person name="Maruyama S."/>
            <person name="Arias M.C."/>
            <person name="Ball S.G."/>
            <person name="Gile G.H."/>
            <person name="Hirakawa Y."/>
            <person name="Hopkins J.F."/>
            <person name="Kuo A."/>
            <person name="Rensing S.A."/>
            <person name="Schmutz J."/>
            <person name="Symeonidi A."/>
            <person name="Elias M."/>
            <person name="Eveleigh R.J."/>
            <person name="Herman E.K."/>
            <person name="Klute M.J."/>
            <person name="Nakayama T."/>
            <person name="Obornik M."/>
            <person name="Reyes-Prieto A."/>
            <person name="Armbrust E.V."/>
            <person name="Aves S.J."/>
            <person name="Beiko R.G."/>
            <person name="Coutinho P."/>
            <person name="Dacks J.B."/>
            <person name="Durnford D.G."/>
            <person name="Fast N.M."/>
            <person name="Green B.R."/>
            <person name="Grisdale C.J."/>
            <person name="Hempel F."/>
            <person name="Henrissat B."/>
            <person name="Hoppner M.P."/>
            <person name="Ishida K."/>
            <person name="Kim E."/>
            <person name="Koreny L."/>
            <person name="Kroth P.G."/>
            <person name="Liu Y."/>
            <person name="Malik S.B."/>
            <person name="Maier U.G."/>
            <person name="McRose D."/>
            <person name="Mock T."/>
            <person name="Neilson J.A."/>
            <person name="Onodera N.T."/>
            <person name="Poole A.M."/>
            <person name="Pritham E.J."/>
            <person name="Richards T.A."/>
            <person name="Rocap G."/>
            <person name="Roy S.W."/>
            <person name="Sarai C."/>
            <person name="Schaack S."/>
            <person name="Shirato S."/>
            <person name="Slamovits C.H."/>
            <person name="Spencer D.F."/>
            <person name="Suzuki S."/>
            <person name="Worden A.Z."/>
            <person name="Zauner S."/>
            <person name="Barry K."/>
            <person name="Bell C."/>
            <person name="Bharti A.K."/>
            <person name="Crow J.A."/>
            <person name="Grimwood J."/>
            <person name="Kramer R."/>
            <person name="Lindquist E."/>
            <person name="Lucas S."/>
            <person name="Salamov A."/>
            <person name="McFadden G.I."/>
            <person name="Lane C.E."/>
            <person name="Keeling P.J."/>
            <person name="Gray M.W."/>
            <person name="Grigoriev I.V."/>
            <person name="Archibald J.M."/>
        </authorList>
    </citation>
    <scope>NUCLEOTIDE SEQUENCE</scope>
    <source>
        <strain evidence="3 5">CCMP2712</strain>
    </source>
</reference>
<reference evidence="4" key="3">
    <citation type="submission" date="2016-03" db="UniProtKB">
        <authorList>
            <consortium name="EnsemblProtists"/>
        </authorList>
    </citation>
    <scope>IDENTIFICATION</scope>
</reference>
<feature type="compositionally biased region" description="Gly residues" evidence="1">
    <location>
        <begin position="42"/>
        <end position="54"/>
    </location>
</feature>
<protein>
    <submittedName>
        <fullName evidence="3 4">Uncharacterized protein</fullName>
    </submittedName>
</protein>
<dbReference type="RefSeq" id="XP_005830795.1">
    <property type="nucleotide sequence ID" value="XM_005830738.1"/>
</dbReference>
<keyword evidence="5" id="KW-1185">Reference proteome</keyword>
<proteinExistence type="predicted"/>
<feature type="signal peptide" evidence="2">
    <location>
        <begin position="1"/>
        <end position="18"/>
    </location>
</feature>
<feature type="chain" id="PRO_5008770942" evidence="2">
    <location>
        <begin position="19"/>
        <end position="531"/>
    </location>
</feature>
<evidence type="ECO:0000256" key="2">
    <source>
        <dbReference type="SAM" id="SignalP"/>
    </source>
</evidence>
<evidence type="ECO:0000256" key="1">
    <source>
        <dbReference type="SAM" id="MobiDB-lite"/>
    </source>
</evidence>
<organism evidence="3">
    <name type="scientific">Guillardia theta (strain CCMP2712)</name>
    <name type="common">Cryptophyte</name>
    <dbReference type="NCBI Taxonomy" id="905079"/>
    <lineage>
        <taxon>Eukaryota</taxon>
        <taxon>Cryptophyceae</taxon>
        <taxon>Pyrenomonadales</taxon>
        <taxon>Geminigeraceae</taxon>
        <taxon>Guillardia</taxon>
    </lineage>
</organism>
<sequence>MRLVIRVWLMMLVLSLQGGGGGGGREDERTSGAVAAAASAAGRGGGSGRGGGAGEKCRGSKLKSFTIERLIAMSEAEMSSSLRKVCASLVSSPRPVDGEILSKVGCKLGNDALMKKIEAAILRNRRGNLGSAEDFSRLVSAFEKRMEDSPVGFARCGEDSKDLFNFLVSQLPNLDTESLMLHRKVWSTGKNTSEGMWKQAAANNRTQGNEALVQRDFDLETVRSFDAFVGLTMVEEAGGGSRKAGALEMEGRKRPSDHQRVEHGTVAKRSCVQLQDFEFYLQMAERTLVSTGQMDFRNVCKLAWGASCVLACHCVRRKSVYQQKLDVDKDFCQRMRKFFQWILTCFNGLVSRNLVPGKLSTMKADRNRPMITRLHLFRECCRVFPGGQFRDEDFSFPEFWRLARIVFEESPYSKQGEQPLTPLLQAQRPAGERSNQSRFHTSFVEIAKRSQASSQELKVYEEQIHGGSGSRRAFGPSLLMPHVGLSLDVVMERGSAMHVLELNGPSHYLVPSQEPCGAQQLFSQHVLTCSP</sequence>
<dbReference type="Proteomes" id="UP000011087">
    <property type="component" value="Unassembled WGS sequence"/>
</dbReference>
<accession>L1J6W7</accession>
<dbReference type="HOGENOM" id="CLU_513360_0_0_1"/>
<reference evidence="5" key="2">
    <citation type="submission" date="2012-11" db="EMBL/GenBank/DDBJ databases">
        <authorList>
            <person name="Kuo A."/>
            <person name="Curtis B.A."/>
            <person name="Tanifuji G."/>
            <person name="Burki F."/>
            <person name="Gruber A."/>
            <person name="Irimia M."/>
            <person name="Maruyama S."/>
            <person name="Arias M.C."/>
            <person name="Ball S.G."/>
            <person name="Gile G.H."/>
            <person name="Hirakawa Y."/>
            <person name="Hopkins J.F."/>
            <person name="Rensing S.A."/>
            <person name="Schmutz J."/>
            <person name="Symeonidi A."/>
            <person name="Elias M."/>
            <person name="Eveleigh R.J."/>
            <person name="Herman E.K."/>
            <person name="Klute M.J."/>
            <person name="Nakayama T."/>
            <person name="Obornik M."/>
            <person name="Reyes-Prieto A."/>
            <person name="Armbrust E.V."/>
            <person name="Aves S.J."/>
            <person name="Beiko R.G."/>
            <person name="Coutinho P."/>
            <person name="Dacks J.B."/>
            <person name="Durnford D.G."/>
            <person name="Fast N.M."/>
            <person name="Green B.R."/>
            <person name="Grisdale C."/>
            <person name="Hempe F."/>
            <person name="Henrissat B."/>
            <person name="Hoppner M.P."/>
            <person name="Ishida K.-I."/>
            <person name="Kim E."/>
            <person name="Koreny L."/>
            <person name="Kroth P.G."/>
            <person name="Liu Y."/>
            <person name="Malik S.-B."/>
            <person name="Maier U.G."/>
            <person name="McRose D."/>
            <person name="Mock T."/>
            <person name="Neilson J.A."/>
            <person name="Onodera N.T."/>
            <person name="Poole A.M."/>
            <person name="Pritham E.J."/>
            <person name="Richards T.A."/>
            <person name="Rocap G."/>
            <person name="Roy S.W."/>
            <person name="Sarai C."/>
            <person name="Schaack S."/>
            <person name="Shirato S."/>
            <person name="Slamovits C.H."/>
            <person name="Spencer D.F."/>
            <person name="Suzuki S."/>
            <person name="Worden A.Z."/>
            <person name="Zauner S."/>
            <person name="Barry K."/>
            <person name="Bell C."/>
            <person name="Bharti A.K."/>
            <person name="Crow J.A."/>
            <person name="Grimwood J."/>
            <person name="Kramer R."/>
            <person name="Lindquist E."/>
            <person name="Lucas S."/>
            <person name="Salamov A."/>
            <person name="McFadden G.I."/>
            <person name="Lane C.E."/>
            <person name="Keeling P.J."/>
            <person name="Gray M.W."/>
            <person name="Grigoriev I.V."/>
            <person name="Archibald J.M."/>
        </authorList>
    </citation>
    <scope>NUCLEOTIDE SEQUENCE</scope>
    <source>
        <strain evidence="5">CCMP2712</strain>
    </source>
</reference>
<name>L1J6W7_GUITC</name>
<gene>
    <name evidence="3" type="ORF">GUITHDRAFT_140254</name>
</gene>
<feature type="region of interest" description="Disordered" evidence="1">
    <location>
        <begin position="19"/>
        <end position="57"/>
    </location>
</feature>
<keyword evidence="2" id="KW-0732">Signal</keyword>
<dbReference type="PaxDb" id="55529-EKX43815"/>
<dbReference type="EMBL" id="JH993008">
    <property type="protein sequence ID" value="EKX43815.1"/>
    <property type="molecule type" value="Genomic_DNA"/>
</dbReference>